<organism evidence="1 2">
    <name type="scientific">Salipiger mucosus DSM 16094</name>
    <dbReference type="NCBI Taxonomy" id="1123237"/>
    <lineage>
        <taxon>Bacteria</taxon>
        <taxon>Pseudomonadati</taxon>
        <taxon>Pseudomonadota</taxon>
        <taxon>Alphaproteobacteria</taxon>
        <taxon>Rhodobacterales</taxon>
        <taxon>Roseobacteraceae</taxon>
        <taxon>Salipiger</taxon>
    </lineage>
</organism>
<dbReference type="HOGENOM" id="CLU_179292_0_0_5"/>
<dbReference type="InterPro" id="IPR045386">
    <property type="entry name" value="DUF6525"/>
</dbReference>
<accession>S9Q6H7</accession>
<dbReference type="OrthoDB" id="7658988at2"/>
<dbReference type="EMBL" id="APVH01000072">
    <property type="protein sequence ID" value="EPX75592.1"/>
    <property type="molecule type" value="Genomic_DNA"/>
</dbReference>
<dbReference type="RefSeq" id="WP_020043472.1">
    <property type="nucleotide sequence ID" value="NZ_KE557292.1"/>
</dbReference>
<dbReference type="Pfam" id="PF20135">
    <property type="entry name" value="DUF6525"/>
    <property type="match status" value="1"/>
</dbReference>
<comment type="caution">
    <text evidence="1">The sequence shown here is derived from an EMBL/GenBank/DDBJ whole genome shotgun (WGS) entry which is preliminary data.</text>
</comment>
<keyword evidence="2" id="KW-1185">Reference proteome</keyword>
<protein>
    <submittedName>
        <fullName evidence="1">Uncharacterized protein</fullName>
    </submittedName>
</protein>
<dbReference type="eggNOG" id="ENOG50332AH">
    <property type="taxonomic scope" value="Bacteria"/>
</dbReference>
<dbReference type="AlphaFoldDB" id="S9Q6H7"/>
<reference evidence="2" key="1">
    <citation type="journal article" date="2014" name="Stand. Genomic Sci.">
        <title>Genome sequence of the exopolysaccharide-producing Salipiger mucosus type strain (DSM 16094(T)), a moderately halophilic member of the Roseobacter clade.</title>
        <authorList>
            <person name="Riedel T."/>
            <person name="Spring S."/>
            <person name="Fiebig A."/>
            <person name="Petersen J."/>
            <person name="Kyrpides N.C."/>
            <person name="Goker M."/>
            <person name="Klenk H.P."/>
        </authorList>
    </citation>
    <scope>NUCLEOTIDE SEQUENCE [LARGE SCALE GENOMIC DNA]</scope>
    <source>
        <strain evidence="2">DSM 16094</strain>
    </source>
</reference>
<name>S9Q6H7_9RHOB</name>
<sequence>MAAYDRLPPELRRWLAGAVLPWSPRSALRLWRRLAADHGGDAAAKLARLSEIEARTLARDRTWVLPSPN</sequence>
<evidence type="ECO:0000313" key="1">
    <source>
        <dbReference type="EMBL" id="EPX75592.1"/>
    </source>
</evidence>
<gene>
    <name evidence="1" type="ORF">Salmuc_00080</name>
</gene>
<dbReference type="Proteomes" id="UP000015347">
    <property type="component" value="Unassembled WGS sequence"/>
</dbReference>
<evidence type="ECO:0000313" key="2">
    <source>
        <dbReference type="Proteomes" id="UP000015347"/>
    </source>
</evidence>
<proteinExistence type="predicted"/>